<reference evidence="2 3" key="1">
    <citation type="submission" date="2020-07" db="EMBL/GenBank/DDBJ databases">
        <title>Vallitalea guaymasensis genome.</title>
        <authorList>
            <person name="Postec A."/>
        </authorList>
    </citation>
    <scope>NUCLEOTIDE SEQUENCE [LARGE SCALE GENOMIC DNA]</scope>
    <source>
        <strain evidence="2 3">Ra1766G1</strain>
    </source>
</reference>
<dbReference type="Gene3D" id="1.25.40.10">
    <property type="entry name" value="Tetratricopeptide repeat domain"/>
    <property type="match status" value="1"/>
</dbReference>
<dbReference type="CDD" id="cd02511">
    <property type="entry name" value="Beta4Glucosyltransferase"/>
    <property type="match status" value="1"/>
</dbReference>
<dbReference type="InterPro" id="IPR011990">
    <property type="entry name" value="TPR-like_helical_dom_sf"/>
</dbReference>
<evidence type="ECO:0000313" key="2">
    <source>
        <dbReference type="EMBL" id="QUH30238.1"/>
    </source>
</evidence>
<evidence type="ECO:0000259" key="1">
    <source>
        <dbReference type="Pfam" id="PF00535"/>
    </source>
</evidence>
<organism evidence="2 3">
    <name type="scientific">Vallitalea guaymasensis</name>
    <dbReference type="NCBI Taxonomy" id="1185412"/>
    <lineage>
        <taxon>Bacteria</taxon>
        <taxon>Bacillati</taxon>
        <taxon>Bacillota</taxon>
        <taxon>Clostridia</taxon>
        <taxon>Lachnospirales</taxon>
        <taxon>Vallitaleaceae</taxon>
        <taxon>Vallitalea</taxon>
    </lineage>
</organism>
<evidence type="ECO:0000313" key="3">
    <source>
        <dbReference type="Proteomes" id="UP000677305"/>
    </source>
</evidence>
<gene>
    <name evidence="2" type="ORF">HYG85_15520</name>
</gene>
<keyword evidence="3" id="KW-1185">Reference proteome</keyword>
<sequence>MYTISLCMIVKNEEDVLGNCLSSVGNLVDEIIIVDTGSTDKTKEIAKKFKAKIYDFKWINDFAAARNYSFSKATSDYILWLDADDVLLEEDIKKFKKLKRSIDKKIDAYSMFYNYAFDDKGNVILRFRRNRMVKRKRKYKWHGFVHEYIDVKGKVSNTDICITHKRVHNAGPRNINIYKQKIKEGYELNSREIYYYGKELFDNKMYEEGIKVFNKYLEDNKGWKEDNIVACEKIADYYFGIKNYGEGRKYCFKTFEYDLPRGEACCRLGSSYLNQNEIEKAVFWYELATKLEKPSSDWGFINENTYTWLPHLQLCVCYYKLGDTDKSYEHNRIASRYNNNNESIKYNEKFFRELGYK</sequence>
<protein>
    <submittedName>
        <fullName evidence="2">Glycosyltransferase family 2 protein</fullName>
    </submittedName>
</protein>
<dbReference type="SUPFAM" id="SSF53448">
    <property type="entry name" value="Nucleotide-diphospho-sugar transferases"/>
    <property type="match status" value="1"/>
</dbReference>
<dbReference type="KEGG" id="vgu:HYG85_15520"/>
<dbReference type="PANTHER" id="PTHR43630:SF2">
    <property type="entry name" value="GLYCOSYLTRANSFERASE"/>
    <property type="match status" value="1"/>
</dbReference>
<feature type="domain" description="Glycosyltransferase 2-like" evidence="1">
    <location>
        <begin position="5"/>
        <end position="126"/>
    </location>
</feature>
<dbReference type="InterPro" id="IPR019734">
    <property type="entry name" value="TPR_rpt"/>
</dbReference>
<dbReference type="Pfam" id="PF00535">
    <property type="entry name" value="Glycos_transf_2"/>
    <property type="match status" value="1"/>
</dbReference>
<dbReference type="InterPro" id="IPR029044">
    <property type="entry name" value="Nucleotide-diphossugar_trans"/>
</dbReference>
<name>A0A8J8MCF7_9FIRM</name>
<accession>A0A8J8MCF7</accession>
<proteinExistence type="predicted"/>
<dbReference type="RefSeq" id="WP_212690429.1">
    <property type="nucleotide sequence ID" value="NZ_CP058561.1"/>
</dbReference>
<dbReference type="Proteomes" id="UP000677305">
    <property type="component" value="Chromosome"/>
</dbReference>
<dbReference type="Gene3D" id="3.90.550.10">
    <property type="entry name" value="Spore Coat Polysaccharide Biosynthesis Protein SpsA, Chain A"/>
    <property type="match status" value="1"/>
</dbReference>
<dbReference type="EMBL" id="CP058561">
    <property type="protein sequence ID" value="QUH30238.1"/>
    <property type="molecule type" value="Genomic_DNA"/>
</dbReference>
<dbReference type="SUPFAM" id="SSF48452">
    <property type="entry name" value="TPR-like"/>
    <property type="match status" value="1"/>
</dbReference>
<dbReference type="Pfam" id="PF13181">
    <property type="entry name" value="TPR_8"/>
    <property type="match status" value="1"/>
</dbReference>
<dbReference type="InterPro" id="IPR001173">
    <property type="entry name" value="Glyco_trans_2-like"/>
</dbReference>
<dbReference type="PANTHER" id="PTHR43630">
    <property type="entry name" value="POLY-BETA-1,6-N-ACETYL-D-GLUCOSAMINE SYNTHASE"/>
    <property type="match status" value="1"/>
</dbReference>
<dbReference type="SMART" id="SM00028">
    <property type="entry name" value="TPR"/>
    <property type="match status" value="2"/>
</dbReference>
<dbReference type="AlphaFoldDB" id="A0A8J8MCF7"/>